<sequence length="279" mass="29434">MPPSRGSDRPRPDRFAGAHDIESGTAELIADRSDPGGWSIMVNGVPSSYVHLGDPTRLDFEYMQWMGHVLDAAGPPGAAPDAPLPTVHIGGAGCTLALYVAATRPGSPQTVFEIDAALVTLMRQAFGLRSVRGLRLKAADGLVGLASLPDAHSAVVVRDAFDGARVPPHLVTTEFYAEVARVLTPGGLYAGNVADTAQVRESRVEAATALEVFAHVALIAEPGQLRGRRYGNVVLLASQQPLPSDVLVRKLAGGAVRARYVEPSRVKELVAGVKPRRSS</sequence>
<name>A0A7W9GTH3_9ACTN</name>
<reference evidence="1 2" key="1">
    <citation type="submission" date="2020-08" db="EMBL/GenBank/DDBJ databases">
        <title>Sequencing the genomes of 1000 actinobacteria strains.</title>
        <authorList>
            <person name="Klenk H.-P."/>
        </authorList>
    </citation>
    <scope>NUCLEOTIDE SEQUENCE [LARGE SCALE GENOMIC DNA]</scope>
    <source>
        <strain evidence="1 2">DSM 102122</strain>
    </source>
</reference>
<comment type="caution">
    <text evidence="1">The sequence shown here is derived from an EMBL/GenBank/DDBJ whole genome shotgun (WGS) entry which is preliminary data.</text>
</comment>
<keyword evidence="2" id="KW-1185">Reference proteome</keyword>
<dbReference type="RefSeq" id="WP_221441190.1">
    <property type="nucleotide sequence ID" value="NZ_JACHMM010000001.1"/>
</dbReference>
<dbReference type="Proteomes" id="UP000542813">
    <property type="component" value="Unassembled WGS sequence"/>
</dbReference>
<dbReference type="Gene3D" id="3.40.50.150">
    <property type="entry name" value="Vaccinia Virus protein VP39"/>
    <property type="match status" value="1"/>
</dbReference>
<dbReference type="EMBL" id="JACHMM010000001">
    <property type="protein sequence ID" value="MBB5789755.1"/>
    <property type="molecule type" value="Genomic_DNA"/>
</dbReference>
<proteinExistence type="predicted"/>
<dbReference type="NCBIfam" id="NF037959">
    <property type="entry name" value="MFS_SpdSyn"/>
    <property type="match status" value="1"/>
</dbReference>
<dbReference type="InterPro" id="IPR029063">
    <property type="entry name" value="SAM-dependent_MTases_sf"/>
</dbReference>
<accession>A0A7W9GTH3</accession>
<organism evidence="1 2">
    <name type="scientific">Jiangella mangrovi</name>
    <dbReference type="NCBI Taxonomy" id="1524084"/>
    <lineage>
        <taxon>Bacteria</taxon>
        <taxon>Bacillati</taxon>
        <taxon>Actinomycetota</taxon>
        <taxon>Actinomycetes</taxon>
        <taxon>Jiangellales</taxon>
        <taxon>Jiangellaceae</taxon>
        <taxon>Jiangella</taxon>
    </lineage>
</organism>
<evidence type="ECO:0000313" key="1">
    <source>
        <dbReference type="EMBL" id="MBB5789755.1"/>
    </source>
</evidence>
<evidence type="ECO:0000313" key="2">
    <source>
        <dbReference type="Proteomes" id="UP000542813"/>
    </source>
</evidence>
<gene>
    <name evidence="1" type="ORF">HD601_004330</name>
</gene>
<protein>
    <submittedName>
        <fullName evidence="1">Spermidine synthase</fullName>
    </submittedName>
</protein>
<dbReference type="AlphaFoldDB" id="A0A7W9GTH3"/>
<dbReference type="SUPFAM" id="SSF53335">
    <property type="entry name" value="S-adenosyl-L-methionine-dependent methyltransferases"/>
    <property type="match status" value="1"/>
</dbReference>